<evidence type="ECO:0000313" key="1">
    <source>
        <dbReference type="EMBL" id="KAL3384577.1"/>
    </source>
</evidence>
<gene>
    <name evidence="1" type="ORF">TKK_019674</name>
</gene>
<accession>A0ABD2VUV3</accession>
<dbReference type="EMBL" id="JBJJXI010000170">
    <property type="protein sequence ID" value="KAL3384577.1"/>
    <property type="molecule type" value="Genomic_DNA"/>
</dbReference>
<name>A0ABD2VUV3_9HYME</name>
<sequence>MGKDSFYLLKLSTGKISRLIDRPTAAASRELLSYLNRRLPLLLLLLGRAPVSAAQRRCHEPARSTTI</sequence>
<evidence type="ECO:0000313" key="2">
    <source>
        <dbReference type="Proteomes" id="UP001627154"/>
    </source>
</evidence>
<comment type="caution">
    <text evidence="1">The sequence shown here is derived from an EMBL/GenBank/DDBJ whole genome shotgun (WGS) entry which is preliminary data.</text>
</comment>
<dbReference type="Proteomes" id="UP001627154">
    <property type="component" value="Unassembled WGS sequence"/>
</dbReference>
<proteinExistence type="predicted"/>
<organism evidence="1 2">
    <name type="scientific">Trichogramma kaykai</name>
    <dbReference type="NCBI Taxonomy" id="54128"/>
    <lineage>
        <taxon>Eukaryota</taxon>
        <taxon>Metazoa</taxon>
        <taxon>Ecdysozoa</taxon>
        <taxon>Arthropoda</taxon>
        <taxon>Hexapoda</taxon>
        <taxon>Insecta</taxon>
        <taxon>Pterygota</taxon>
        <taxon>Neoptera</taxon>
        <taxon>Endopterygota</taxon>
        <taxon>Hymenoptera</taxon>
        <taxon>Apocrita</taxon>
        <taxon>Proctotrupomorpha</taxon>
        <taxon>Chalcidoidea</taxon>
        <taxon>Trichogrammatidae</taxon>
        <taxon>Trichogramma</taxon>
    </lineage>
</organism>
<dbReference type="AlphaFoldDB" id="A0ABD2VUV3"/>
<keyword evidence="2" id="KW-1185">Reference proteome</keyword>
<protein>
    <submittedName>
        <fullName evidence="1">Uncharacterized protein</fullName>
    </submittedName>
</protein>
<reference evidence="1 2" key="1">
    <citation type="journal article" date="2024" name="bioRxiv">
        <title>A reference genome for Trichogramma kaykai: A tiny desert-dwelling parasitoid wasp with competing sex-ratio distorters.</title>
        <authorList>
            <person name="Culotta J."/>
            <person name="Lindsey A.R."/>
        </authorList>
    </citation>
    <scope>NUCLEOTIDE SEQUENCE [LARGE SCALE GENOMIC DNA]</scope>
    <source>
        <strain evidence="1 2">KSX58</strain>
    </source>
</reference>